<dbReference type="InterPro" id="IPR032710">
    <property type="entry name" value="NTF2-like_dom_sf"/>
</dbReference>
<evidence type="ECO:0000313" key="2">
    <source>
        <dbReference type="Proteomes" id="UP000321805"/>
    </source>
</evidence>
<dbReference type="InterPro" id="IPR009959">
    <property type="entry name" value="Cyclase_SnoaL-like"/>
</dbReference>
<organism evidence="1 2">
    <name type="scientific">Baekduia soli</name>
    <dbReference type="NCBI Taxonomy" id="496014"/>
    <lineage>
        <taxon>Bacteria</taxon>
        <taxon>Bacillati</taxon>
        <taxon>Actinomycetota</taxon>
        <taxon>Thermoleophilia</taxon>
        <taxon>Solirubrobacterales</taxon>
        <taxon>Baekduiaceae</taxon>
        <taxon>Baekduia</taxon>
    </lineage>
</organism>
<name>A0A5B8UBL5_9ACTN</name>
<proteinExistence type="predicted"/>
<protein>
    <submittedName>
        <fullName evidence="1">Ester cyclase</fullName>
    </submittedName>
</protein>
<dbReference type="EMBL" id="CP042430">
    <property type="protein sequence ID" value="QEC50430.1"/>
    <property type="molecule type" value="Genomic_DNA"/>
</dbReference>
<accession>A0A5B8UBL5</accession>
<gene>
    <name evidence="1" type="ORF">FSW04_24485</name>
</gene>
<dbReference type="GO" id="GO:0030638">
    <property type="term" value="P:polyketide metabolic process"/>
    <property type="evidence" value="ECO:0007669"/>
    <property type="project" value="InterPro"/>
</dbReference>
<dbReference type="SUPFAM" id="SSF54427">
    <property type="entry name" value="NTF2-like"/>
    <property type="match status" value="1"/>
</dbReference>
<dbReference type="KEGG" id="bsol:FSW04_24485"/>
<dbReference type="AlphaFoldDB" id="A0A5B8UBL5"/>
<dbReference type="Pfam" id="PF07366">
    <property type="entry name" value="SnoaL"/>
    <property type="match status" value="1"/>
</dbReference>
<dbReference type="Gene3D" id="3.10.450.50">
    <property type="match status" value="1"/>
</dbReference>
<dbReference type="OrthoDB" id="8849037at2"/>
<sequence>MNQQRMKELIEQHIAAEMAGDTAGAVSVYTDDVEHEVIGSPTGPVHGPAAAQGFYDHLITDLHTEQMIPKREQYGEDFCVVEHDATCVVKGAFMGIPGQGRRVTFRMLHVWDFKDDGISREQVWLDGAAIAAQLTAP</sequence>
<reference evidence="1 2" key="1">
    <citation type="journal article" date="2018" name="J. Microbiol.">
        <title>Baekduia soli gen. nov., sp. nov., a novel bacterium isolated from the soil of Baekdu Mountain and proposal of a novel family name, Baekduiaceae fam. nov.</title>
        <authorList>
            <person name="An D.S."/>
            <person name="Siddiqi M.Z."/>
            <person name="Kim K.H."/>
            <person name="Yu H.S."/>
            <person name="Im W.T."/>
        </authorList>
    </citation>
    <scope>NUCLEOTIDE SEQUENCE [LARGE SCALE GENOMIC DNA]</scope>
    <source>
        <strain evidence="1 2">BR7-21</strain>
    </source>
</reference>
<dbReference type="RefSeq" id="WP_146923049.1">
    <property type="nucleotide sequence ID" value="NZ_CP042430.1"/>
</dbReference>
<keyword evidence="2" id="KW-1185">Reference proteome</keyword>
<evidence type="ECO:0000313" key="1">
    <source>
        <dbReference type="EMBL" id="QEC50430.1"/>
    </source>
</evidence>
<dbReference type="Proteomes" id="UP000321805">
    <property type="component" value="Chromosome"/>
</dbReference>